<dbReference type="InterPro" id="IPR031599">
    <property type="entry name" value="ABC_tran_2"/>
</dbReference>
<proteinExistence type="predicted"/>
<feature type="transmembrane region" description="Helical" evidence="1">
    <location>
        <begin position="418"/>
        <end position="443"/>
    </location>
</feature>
<keyword evidence="3" id="KW-1185">Reference proteome</keyword>
<dbReference type="Pfam" id="PF16949">
    <property type="entry name" value="ABC_tran_2"/>
    <property type="match status" value="1"/>
</dbReference>
<gene>
    <name evidence="2" type="ORF">CDO51_11575</name>
</gene>
<protein>
    <submittedName>
        <fullName evidence="2">Uncharacterized protein</fullName>
    </submittedName>
</protein>
<dbReference type="EMBL" id="NIQC01000034">
    <property type="protein sequence ID" value="OWZ82913.1"/>
    <property type="molecule type" value="Genomic_DNA"/>
</dbReference>
<keyword evidence="1" id="KW-1133">Transmembrane helix</keyword>
<feature type="transmembrane region" description="Helical" evidence="1">
    <location>
        <begin position="158"/>
        <end position="185"/>
    </location>
</feature>
<comment type="caution">
    <text evidence="2">The sequence shown here is derived from an EMBL/GenBank/DDBJ whole genome shotgun (WGS) entry which is preliminary data.</text>
</comment>
<keyword evidence="1" id="KW-0472">Membrane</keyword>
<dbReference type="AlphaFoldDB" id="A0A226BV94"/>
<evidence type="ECO:0000256" key="1">
    <source>
        <dbReference type="SAM" id="Phobius"/>
    </source>
</evidence>
<evidence type="ECO:0000313" key="2">
    <source>
        <dbReference type="EMBL" id="OWZ82913.1"/>
    </source>
</evidence>
<keyword evidence="1" id="KW-0812">Transmembrane</keyword>
<feature type="transmembrane region" description="Helical" evidence="1">
    <location>
        <begin position="79"/>
        <end position="99"/>
    </location>
</feature>
<feature type="transmembrane region" description="Helical" evidence="1">
    <location>
        <begin position="135"/>
        <end position="152"/>
    </location>
</feature>
<feature type="transmembrane region" description="Helical" evidence="1">
    <location>
        <begin position="197"/>
        <end position="217"/>
    </location>
</feature>
<feature type="transmembrane region" description="Helical" evidence="1">
    <location>
        <begin position="449"/>
        <end position="472"/>
    </location>
</feature>
<feature type="transmembrane region" description="Helical" evidence="1">
    <location>
        <begin position="501"/>
        <end position="521"/>
    </location>
</feature>
<organism evidence="2 3">
    <name type="scientific">Natranaerobius trueperi</name>
    <dbReference type="NCBI Taxonomy" id="759412"/>
    <lineage>
        <taxon>Bacteria</taxon>
        <taxon>Bacillati</taxon>
        <taxon>Bacillota</taxon>
        <taxon>Clostridia</taxon>
        <taxon>Natranaerobiales</taxon>
        <taxon>Natranaerobiaceae</taxon>
        <taxon>Natranaerobius</taxon>
    </lineage>
</organism>
<dbReference type="Proteomes" id="UP000214588">
    <property type="component" value="Unassembled WGS sequence"/>
</dbReference>
<evidence type="ECO:0000313" key="3">
    <source>
        <dbReference type="Proteomes" id="UP000214588"/>
    </source>
</evidence>
<feature type="transmembrane region" description="Helical" evidence="1">
    <location>
        <begin position="37"/>
        <end position="59"/>
    </location>
</feature>
<name>A0A226BV94_9FIRM</name>
<feature type="transmembrane region" description="Helical" evidence="1">
    <location>
        <begin position="268"/>
        <end position="286"/>
    </location>
</feature>
<sequence>MTMTILNELKKLTKFEIENFKKIYFNKANGQGLGCSFYLGLFALFILSLIIFSFSNNLFRFLRFSVKDPEISQLLELNLLSLSVIIAFMIMVFNGIRVVFENYFESNDLQILLTLPLSIKSVFIIKFIKSALMNFLQVLPFVGALWLGYGVAARANILYFLVIILTLFASAIIFTSMASLFLFIIIRLVSSFKLKQIITIGSFTIAFLLFLVGQYFAQIAEFDLSPEGIVTISEQLLIYTDRELPHIWVARTLLLPVQDFIYPVQESVLPFMMLTISGFVLSIMFSEKVFLTGWSKSKDVQSRIKRPQKPKSAKSLFIQKYFSGIFIKDWLFVKRTPLMWYNMLIFIALLGFLSFNLYQGANLISNGRILNLADTLSVLLIIFFSVQAGGNIGGVSFSIEGDSLWILKTAPINKNKLYFSKLGLGMLSNSVIAVLATIIFNFVPDLNIYPLYFTIPLVLVIISALTSVNLYLDISKPNFAIGRSLNQIGGDNKMEGEMRSFSYMLIMFTFVLIFSVILIIGSVIDHWLTIVITLSLIAVLVIILNIWCYKKSVKHLDNYLIG</sequence>
<feature type="transmembrane region" description="Helical" evidence="1">
    <location>
        <begin position="338"/>
        <end position="358"/>
    </location>
</feature>
<feature type="transmembrane region" description="Helical" evidence="1">
    <location>
        <begin position="527"/>
        <end position="549"/>
    </location>
</feature>
<accession>A0A226BV94</accession>
<feature type="transmembrane region" description="Helical" evidence="1">
    <location>
        <begin position="378"/>
        <end position="397"/>
    </location>
</feature>
<reference evidence="2 3" key="1">
    <citation type="submission" date="2017-06" db="EMBL/GenBank/DDBJ databases">
        <title>Draft Genome Sequence of Natranaerobius trueperi halophilic, alkalithermophilic bacteria from soda lakes.</title>
        <authorList>
            <person name="Zhao B."/>
        </authorList>
    </citation>
    <scope>NUCLEOTIDE SEQUENCE [LARGE SCALE GENOMIC DNA]</scope>
    <source>
        <strain evidence="2 3">DSM 18760</strain>
    </source>
</reference>